<dbReference type="EMBL" id="GBXM01053867">
    <property type="protein sequence ID" value="JAH54710.1"/>
    <property type="molecule type" value="Transcribed_RNA"/>
</dbReference>
<reference evidence="1" key="1">
    <citation type="submission" date="2014-11" db="EMBL/GenBank/DDBJ databases">
        <authorList>
            <person name="Amaro Gonzalez C."/>
        </authorList>
    </citation>
    <scope>NUCLEOTIDE SEQUENCE</scope>
</reference>
<name>A0A0E9TP96_ANGAN</name>
<sequence length="29" mass="3538">MWYKMQQSAYIFISTMSAKIENIRLCPHF</sequence>
<organism evidence="1">
    <name type="scientific">Anguilla anguilla</name>
    <name type="common">European freshwater eel</name>
    <name type="synonym">Muraena anguilla</name>
    <dbReference type="NCBI Taxonomy" id="7936"/>
    <lineage>
        <taxon>Eukaryota</taxon>
        <taxon>Metazoa</taxon>
        <taxon>Chordata</taxon>
        <taxon>Craniata</taxon>
        <taxon>Vertebrata</taxon>
        <taxon>Euteleostomi</taxon>
        <taxon>Actinopterygii</taxon>
        <taxon>Neopterygii</taxon>
        <taxon>Teleostei</taxon>
        <taxon>Anguilliformes</taxon>
        <taxon>Anguillidae</taxon>
        <taxon>Anguilla</taxon>
    </lineage>
</organism>
<proteinExistence type="predicted"/>
<dbReference type="AlphaFoldDB" id="A0A0E9TP96"/>
<evidence type="ECO:0000313" key="1">
    <source>
        <dbReference type="EMBL" id="JAH54710.1"/>
    </source>
</evidence>
<accession>A0A0E9TP96</accession>
<protein>
    <submittedName>
        <fullName evidence="1">Uncharacterized protein</fullName>
    </submittedName>
</protein>
<reference evidence="1" key="2">
    <citation type="journal article" date="2015" name="Fish Shellfish Immunol.">
        <title>Early steps in the European eel (Anguilla anguilla)-Vibrio vulnificus interaction in the gills: Role of the RtxA13 toxin.</title>
        <authorList>
            <person name="Callol A."/>
            <person name="Pajuelo D."/>
            <person name="Ebbesson L."/>
            <person name="Teles M."/>
            <person name="MacKenzie S."/>
            <person name="Amaro C."/>
        </authorList>
    </citation>
    <scope>NUCLEOTIDE SEQUENCE</scope>
</reference>